<gene>
    <name evidence="9" type="ordered locus">Galf_0219</name>
</gene>
<evidence type="ECO:0000256" key="1">
    <source>
        <dbReference type="ARBA" id="ARBA00004141"/>
    </source>
</evidence>
<dbReference type="OrthoDB" id="4448at2"/>
<dbReference type="PANTHER" id="PTHR37422:SF21">
    <property type="entry name" value="EXOQ-LIKE PROTEIN"/>
    <property type="match status" value="1"/>
</dbReference>
<feature type="transmembrane region" description="Helical" evidence="5">
    <location>
        <begin position="200"/>
        <end position="233"/>
    </location>
</feature>
<keyword evidence="10" id="KW-1185">Reference proteome</keyword>
<comment type="subcellular location">
    <subcellularLocation>
        <location evidence="1">Membrane</location>
        <topology evidence="1">Multi-pass membrane protein</topology>
    </subcellularLocation>
</comment>
<dbReference type="Pfam" id="PF15864">
    <property type="entry name" value="PglL_A"/>
    <property type="match status" value="1"/>
</dbReference>
<keyword evidence="3 5" id="KW-1133">Transmembrane helix</keyword>
<dbReference type="HOGENOM" id="CLU_031791_1_0_4"/>
<feature type="transmembrane region" description="Helical" evidence="5">
    <location>
        <begin position="12"/>
        <end position="31"/>
    </location>
</feature>
<protein>
    <submittedName>
        <fullName evidence="9">O-antigen polymerase</fullName>
    </submittedName>
</protein>
<dbReference type="InterPro" id="IPR031726">
    <property type="entry name" value="PglL_A"/>
</dbReference>
<dbReference type="Proteomes" id="UP000001235">
    <property type="component" value="Chromosome"/>
</dbReference>
<evidence type="ECO:0000259" key="6">
    <source>
        <dbReference type="Pfam" id="PF04932"/>
    </source>
</evidence>
<feature type="domain" description="Virulence factor membrane-bound polymerase C-terminal" evidence="7">
    <location>
        <begin position="375"/>
        <end position="560"/>
    </location>
</feature>
<name>D9SIY8_GALCS</name>
<proteinExistence type="predicted"/>
<feature type="transmembrane region" description="Helical" evidence="5">
    <location>
        <begin position="124"/>
        <end position="146"/>
    </location>
</feature>
<dbReference type="RefSeq" id="WP_013292207.1">
    <property type="nucleotide sequence ID" value="NC_014394.1"/>
</dbReference>
<reference evidence="9 10" key="1">
    <citation type="submission" date="2010-08" db="EMBL/GenBank/DDBJ databases">
        <title>Complete sequence of Gallionella capsiferriformans ES-2.</title>
        <authorList>
            <consortium name="US DOE Joint Genome Institute"/>
            <person name="Lucas S."/>
            <person name="Copeland A."/>
            <person name="Lapidus A."/>
            <person name="Cheng J.-F."/>
            <person name="Bruce D."/>
            <person name="Goodwin L."/>
            <person name="Pitluck S."/>
            <person name="Chertkov O."/>
            <person name="Davenport K.W."/>
            <person name="Detter J.C."/>
            <person name="Han C."/>
            <person name="Tapia R."/>
            <person name="Land M."/>
            <person name="Hauser L."/>
            <person name="Chang Y.-J."/>
            <person name="Jeffries C."/>
            <person name="Kyrpides N."/>
            <person name="Ivanova N."/>
            <person name="Mikhailova N."/>
            <person name="Shelobolina E.S."/>
            <person name="Picardal F."/>
            <person name="Roden E."/>
            <person name="Emerson D."/>
            <person name="Woyke T."/>
        </authorList>
    </citation>
    <scope>NUCLEOTIDE SEQUENCE [LARGE SCALE GENOMIC DNA]</scope>
    <source>
        <strain evidence="9 10">ES-2</strain>
    </source>
</reference>
<evidence type="ECO:0000256" key="3">
    <source>
        <dbReference type="ARBA" id="ARBA00022989"/>
    </source>
</evidence>
<sequence length="589" mass="65809">MLTSRQSSFNLTHISLALAGLMWVLPFLHYRHQYPLTTFEQEWLSALMGVLSLTLLLTGDYWQAPRLPRIVQLPAFLIALVLLQSSLGMMAYFDQSLLYLLYLLFTLLLMMLGARLREVFGLEFLAVVLAGFLLVGAELSALIGILQHYRWHSWFDSVVVMKVSTGVYGNLAQPNHFASYITLGLISLGVLFGQRKLPAGFVLALALPLLFVLTLSGSRSSWLYLLFMLLLAWRGMKTLPQLRPVMHYCVVLLAGFVLMHGVVQLSFMKGAGSNFDIFQRVADTSSGSIRLQLWHEAWLIFKQSPWMGAGFGQFAWQHFQLGPELRQVNINGLYNNAHSLLFQLAAEAGIAGLLVLFAALGVWFKGGRVCSAPHWWGYAILGVLAIHSLLEYPLWYVYFLAVAALLLGMFDETHYRLHMRWVGRGALAAILLLGLLSLIQLKSGYQLLKDTLAIRPVSGNVAVAFERTRAGLIQVHNGSLLRPYADLFMAAYFEVSDEKLAAKLAVNSNLSRFIPIAPVVYRQACLLAQSGDALAARRVYEQAMWAYPANQEARAQLVKLAQKDPAHFAALLEFALKTEQEYASAIHNK</sequence>
<feature type="transmembrane region" description="Helical" evidence="5">
    <location>
        <begin position="177"/>
        <end position="193"/>
    </location>
</feature>
<dbReference type="Pfam" id="PF04932">
    <property type="entry name" value="Wzy_C"/>
    <property type="match status" value="1"/>
</dbReference>
<feature type="transmembrane region" description="Helical" evidence="5">
    <location>
        <begin position="99"/>
        <end position="117"/>
    </location>
</feature>
<feature type="transmembrane region" description="Helical" evidence="5">
    <location>
        <begin position="245"/>
        <end position="263"/>
    </location>
</feature>
<evidence type="ECO:0000259" key="8">
    <source>
        <dbReference type="Pfam" id="PF15864"/>
    </source>
</evidence>
<feature type="domain" description="Protein glycosylation ligase" evidence="8">
    <location>
        <begin position="167"/>
        <end position="192"/>
    </location>
</feature>
<dbReference type="KEGG" id="gca:Galf_0219"/>
<feature type="transmembrane region" description="Helical" evidence="5">
    <location>
        <begin position="376"/>
        <end position="409"/>
    </location>
</feature>
<keyword evidence="4 5" id="KW-0472">Membrane</keyword>
<organism evidence="9 10">
    <name type="scientific">Gallionella capsiferriformans (strain ES-2)</name>
    <name type="common">Gallionella ferruginea capsiferriformans (strain ES-2)</name>
    <dbReference type="NCBI Taxonomy" id="395494"/>
    <lineage>
        <taxon>Bacteria</taxon>
        <taxon>Pseudomonadati</taxon>
        <taxon>Pseudomonadota</taxon>
        <taxon>Betaproteobacteria</taxon>
        <taxon>Nitrosomonadales</taxon>
        <taxon>Gallionellaceae</taxon>
        <taxon>Gallionella</taxon>
    </lineage>
</organism>
<evidence type="ECO:0000256" key="5">
    <source>
        <dbReference type="SAM" id="Phobius"/>
    </source>
</evidence>
<dbReference type="InterPro" id="IPR051533">
    <property type="entry name" value="WaaL-like"/>
</dbReference>
<dbReference type="eggNOG" id="COG3307">
    <property type="taxonomic scope" value="Bacteria"/>
</dbReference>
<dbReference type="EMBL" id="CP002159">
    <property type="protein sequence ID" value="ADL54264.1"/>
    <property type="molecule type" value="Genomic_DNA"/>
</dbReference>
<feature type="transmembrane region" description="Helical" evidence="5">
    <location>
        <begin position="74"/>
        <end position="93"/>
    </location>
</feature>
<feature type="transmembrane region" description="Helical" evidence="5">
    <location>
        <begin position="340"/>
        <end position="364"/>
    </location>
</feature>
<evidence type="ECO:0000313" key="10">
    <source>
        <dbReference type="Proteomes" id="UP000001235"/>
    </source>
</evidence>
<accession>D9SIY8</accession>
<dbReference type="Pfam" id="PF11846">
    <property type="entry name" value="Wzy_C_2"/>
    <property type="match status" value="1"/>
</dbReference>
<dbReference type="PANTHER" id="PTHR37422">
    <property type="entry name" value="TEICHURONIC ACID BIOSYNTHESIS PROTEIN TUAE"/>
    <property type="match status" value="1"/>
</dbReference>
<feature type="domain" description="O-antigen ligase-related" evidence="6">
    <location>
        <begin position="205"/>
        <end position="357"/>
    </location>
</feature>
<dbReference type="InterPro" id="IPR021797">
    <property type="entry name" value="Wzy_C_2"/>
</dbReference>
<keyword evidence="2 5" id="KW-0812">Transmembrane</keyword>
<dbReference type="AlphaFoldDB" id="D9SIY8"/>
<dbReference type="InterPro" id="IPR007016">
    <property type="entry name" value="O-antigen_ligase-rel_domated"/>
</dbReference>
<evidence type="ECO:0000259" key="7">
    <source>
        <dbReference type="Pfam" id="PF11846"/>
    </source>
</evidence>
<evidence type="ECO:0000256" key="4">
    <source>
        <dbReference type="ARBA" id="ARBA00023136"/>
    </source>
</evidence>
<evidence type="ECO:0000313" key="9">
    <source>
        <dbReference type="EMBL" id="ADL54264.1"/>
    </source>
</evidence>
<feature type="transmembrane region" description="Helical" evidence="5">
    <location>
        <begin position="421"/>
        <end position="441"/>
    </location>
</feature>
<dbReference type="STRING" id="395494.Galf_0219"/>
<dbReference type="GO" id="GO:0016020">
    <property type="term" value="C:membrane"/>
    <property type="evidence" value="ECO:0007669"/>
    <property type="project" value="UniProtKB-SubCell"/>
</dbReference>
<evidence type="ECO:0000256" key="2">
    <source>
        <dbReference type="ARBA" id="ARBA00022692"/>
    </source>
</evidence>